<proteinExistence type="inferred from homology"/>
<dbReference type="GO" id="GO:0005739">
    <property type="term" value="C:mitochondrion"/>
    <property type="evidence" value="ECO:0007669"/>
    <property type="project" value="TreeGrafter"/>
</dbReference>
<evidence type="ECO:0000256" key="3">
    <source>
        <dbReference type="ARBA" id="ARBA00022840"/>
    </source>
</evidence>
<dbReference type="InterPro" id="IPR039430">
    <property type="entry name" value="Thymidylate_kin-like_dom"/>
</dbReference>
<dbReference type="GO" id="GO:0006233">
    <property type="term" value="P:dTDP biosynthetic process"/>
    <property type="evidence" value="ECO:0007669"/>
    <property type="project" value="TreeGrafter"/>
</dbReference>
<dbReference type="RefSeq" id="XP_026277663.1">
    <property type="nucleotide sequence ID" value="XM_026421878.2"/>
</dbReference>
<dbReference type="OrthoDB" id="425602at2759"/>
<comment type="similarity">
    <text evidence="1">Belongs to the thymidylate kinase family.</text>
</comment>
<organism evidence="5 6">
    <name type="scientific">Frankliniella occidentalis</name>
    <name type="common">Western flower thrips</name>
    <name type="synonym">Euthrips occidentalis</name>
    <dbReference type="NCBI Taxonomy" id="133901"/>
    <lineage>
        <taxon>Eukaryota</taxon>
        <taxon>Metazoa</taxon>
        <taxon>Ecdysozoa</taxon>
        <taxon>Arthropoda</taxon>
        <taxon>Hexapoda</taxon>
        <taxon>Insecta</taxon>
        <taxon>Pterygota</taxon>
        <taxon>Neoptera</taxon>
        <taxon>Paraneoptera</taxon>
        <taxon>Thysanoptera</taxon>
        <taxon>Terebrantia</taxon>
        <taxon>Thripoidea</taxon>
        <taxon>Thripidae</taxon>
        <taxon>Frankliniella</taxon>
    </lineage>
</organism>
<evidence type="ECO:0000256" key="2">
    <source>
        <dbReference type="ARBA" id="ARBA00022741"/>
    </source>
</evidence>
<keyword evidence="5" id="KW-1185">Reference proteome</keyword>
<dbReference type="GO" id="GO:0004798">
    <property type="term" value="F:dTMP kinase activity"/>
    <property type="evidence" value="ECO:0007669"/>
    <property type="project" value="TreeGrafter"/>
</dbReference>
<dbReference type="KEGG" id="foc:113206010"/>
<evidence type="ECO:0000313" key="6">
    <source>
        <dbReference type="RefSeq" id="XP_026277663.1"/>
    </source>
</evidence>
<dbReference type="InterPro" id="IPR027417">
    <property type="entry name" value="P-loop_NTPase"/>
</dbReference>
<dbReference type="GO" id="GO:0005524">
    <property type="term" value="F:ATP binding"/>
    <property type="evidence" value="ECO:0007669"/>
    <property type="project" value="UniProtKB-KW"/>
</dbReference>
<evidence type="ECO:0000313" key="5">
    <source>
        <dbReference type="Proteomes" id="UP000504606"/>
    </source>
</evidence>
<name>A0A6J1SAK6_FRAOC</name>
<evidence type="ECO:0000256" key="1">
    <source>
        <dbReference type="ARBA" id="ARBA00009776"/>
    </source>
</evidence>
<dbReference type="AlphaFoldDB" id="A0A6J1SAK6"/>
<protein>
    <submittedName>
        <fullName evidence="6">UMP-CMP kinase 2, mitochondrial-like</fullName>
    </submittedName>
</protein>
<dbReference type="Gene3D" id="3.40.50.300">
    <property type="entry name" value="P-loop containing nucleotide triphosphate hydrolases"/>
    <property type="match status" value="1"/>
</dbReference>
<dbReference type="GeneID" id="113206010"/>
<dbReference type="PANTHER" id="PTHR10344">
    <property type="entry name" value="THYMIDYLATE KINASE"/>
    <property type="match status" value="1"/>
</dbReference>
<dbReference type="SUPFAM" id="SSF52540">
    <property type="entry name" value="P-loop containing nucleoside triphosphate hydrolases"/>
    <property type="match status" value="1"/>
</dbReference>
<dbReference type="GO" id="GO:0006227">
    <property type="term" value="P:dUDP biosynthetic process"/>
    <property type="evidence" value="ECO:0007669"/>
    <property type="project" value="TreeGrafter"/>
</dbReference>
<keyword evidence="2" id="KW-0547">Nucleotide-binding</keyword>
<evidence type="ECO:0000259" key="4">
    <source>
        <dbReference type="Pfam" id="PF02223"/>
    </source>
</evidence>
<keyword evidence="3" id="KW-0067">ATP-binding</keyword>
<dbReference type="GO" id="GO:0004550">
    <property type="term" value="F:nucleoside diphosphate kinase activity"/>
    <property type="evidence" value="ECO:0007669"/>
    <property type="project" value="TreeGrafter"/>
</dbReference>
<accession>A0A6J1SAK6</accession>
<feature type="domain" description="Thymidylate kinase-like" evidence="4">
    <location>
        <begin position="150"/>
        <end position="332"/>
    </location>
</feature>
<dbReference type="GO" id="GO:0006235">
    <property type="term" value="P:dTTP biosynthetic process"/>
    <property type="evidence" value="ECO:0007669"/>
    <property type="project" value="TreeGrafter"/>
</dbReference>
<gene>
    <name evidence="6" type="primary">LOC113206010</name>
</gene>
<dbReference type="Proteomes" id="UP000504606">
    <property type="component" value="Unplaced"/>
</dbReference>
<dbReference type="PANTHER" id="PTHR10344:SF4">
    <property type="entry name" value="UMP-CMP KINASE 2, MITOCHONDRIAL"/>
    <property type="match status" value="1"/>
</dbReference>
<reference evidence="6" key="1">
    <citation type="submission" date="2025-08" db="UniProtKB">
        <authorList>
            <consortium name="RefSeq"/>
        </authorList>
    </citation>
    <scope>IDENTIFICATION</scope>
    <source>
        <tissue evidence="6">Whole organism</tissue>
    </source>
</reference>
<dbReference type="Pfam" id="PF02223">
    <property type="entry name" value="Thymidylate_kin"/>
    <property type="match status" value="1"/>
</dbReference>
<sequence length="342" mass="38940">MALLASILNSVAHNLNAGGCRFSTRALNGHGCQHLKKSFRQDEHTSKKIMSQEGLFNCQRLLRRRGRGSPVWLPQLTTRQCIAQQVVSLHTSSIMAQWGIYHSQEECLNVLKEQVTSCPQIQEVLNVFQRVSENQTGNDGEGKRHPFIVFEGLDGSGKSTMTKLIAKRLGGVKMSTPGENFLRLRPFFDEQPNHIRRAYYSLSNYAAALEIKEILKERPVILDRFWHSTAAYAFAGTVNDISELPEPKDPVYMWPKDLKPYPDVVFFLKVSEAERLRRFRGRNTTNTAEEIRLAGEANYRLVLHEVYKRMCEPGVTEVDVSRPNVKAVANHIFDLIQQRATN</sequence>